<evidence type="ECO:0000313" key="5">
    <source>
        <dbReference type="Proteomes" id="UP001597519"/>
    </source>
</evidence>
<keyword evidence="2 4" id="KW-0067">ATP-binding</keyword>
<evidence type="ECO:0000256" key="2">
    <source>
        <dbReference type="ARBA" id="ARBA00022840"/>
    </source>
</evidence>
<dbReference type="InterPro" id="IPR017871">
    <property type="entry name" value="ABC_transporter-like_CS"/>
</dbReference>
<dbReference type="PROSITE" id="PS00211">
    <property type="entry name" value="ABC_TRANSPORTER_1"/>
    <property type="match status" value="1"/>
</dbReference>
<feature type="domain" description="ABC transporter" evidence="3">
    <location>
        <begin position="5"/>
        <end position="244"/>
    </location>
</feature>
<dbReference type="InterPro" id="IPR003593">
    <property type="entry name" value="AAA+_ATPase"/>
</dbReference>
<evidence type="ECO:0000256" key="1">
    <source>
        <dbReference type="ARBA" id="ARBA00022741"/>
    </source>
</evidence>
<dbReference type="RefSeq" id="WP_377775347.1">
    <property type="nucleotide sequence ID" value="NZ_JBHUOQ010000004.1"/>
</dbReference>
<comment type="caution">
    <text evidence="4">The sequence shown here is derived from an EMBL/GenBank/DDBJ whole genome shotgun (WGS) entry which is preliminary data.</text>
</comment>
<dbReference type="SMART" id="SM00382">
    <property type="entry name" value="AAA"/>
    <property type="match status" value="1"/>
</dbReference>
<dbReference type="Pfam" id="PF00005">
    <property type="entry name" value="ABC_tran"/>
    <property type="match status" value="1"/>
</dbReference>
<keyword evidence="5" id="KW-1185">Reference proteome</keyword>
<reference evidence="5" key="1">
    <citation type="journal article" date="2019" name="Int. J. Syst. Evol. Microbiol.">
        <title>The Global Catalogue of Microorganisms (GCM) 10K type strain sequencing project: providing services to taxonomists for standard genome sequencing and annotation.</title>
        <authorList>
            <consortium name="The Broad Institute Genomics Platform"/>
            <consortium name="The Broad Institute Genome Sequencing Center for Infectious Disease"/>
            <person name="Wu L."/>
            <person name="Ma J."/>
        </authorList>
    </citation>
    <scope>NUCLEOTIDE SEQUENCE [LARGE SCALE GENOMIC DNA]</scope>
    <source>
        <strain evidence="5">KCTC 33575</strain>
    </source>
</reference>
<sequence length="259" mass="29117">MKHIIHMGSVCWRREGQDILKNICWDVTEGEQWAVLGLNGSGKTSILNIITGYNYPTSGSVNVLGTEFGKASIPEMRKKIGYVSNALDKFSGTLNRETVENIILSGRFSSFGIYQKIDENDEKKALDIMKGLRLEYLKGKTYQVLSQGEKRRALIGRAMMAEPELLILDEPCTGLDVLSREDVLNITKDIHAMNCHMLYVTHHIEEITDVISHVLLVKDGTIVAAGPKQDVLTSSLLSDTYKIPVKIHWENNRPWMSII</sequence>
<organism evidence="4 5">
    <name type="scientific">Corticicoccus populi</name>
    <dbReference type="NCBI Taxonomy" id="1812821"/>
    <lineage>
        <taxon>Bacteria</taxon>
        <taxon>Bacillati</taxon>
        <taxon>Bacillota</taxon>
        <taxon>Bacilli</taxon>
        <taxon>Bacillales</taxon>
        <taxon>Staphylococcaceae</taxon>
        <taxon>Corticicoccus</taxon>
    </lineage>
</organism>
<keyword evidence="1" id="KW-0547">Nucleotide-binding</keyword>
<evidence type="ECO:0000259" key="3">
    <source>
        <dbReference type="PROSITE" id="PS50893"/>
    </source>
</evidence>
<dbReference type="PROSITE" id="PS50893">
    <property type="entry name" value="ABC_TRANSPORTER_2"/>
    <property type="match status" value="1"/>
</dbReference>
<accession>A0ABW5WWU3</accession>
<gene>
    <name evidence="4" type="ORF">ACFSX4_12495</name>
</gene>
<name>A0ABW5WWU3_9STAP</name>
<dbReference type="SUPFAM" id="SSF52540">
    <property type="entry name" value="P-loop containing nucleoside triphosphate hydrolases"/>
    <property type="match status" value="1"/>
</dbReference>
<dbReference type="PANTHER" id="PTHR43158">
    <property type="entry name" value="SKFA PEPTIDE EXPORT ATP-BINDING PROTEIN SKFE"/>
    <property type="match status" value="1"/>
</dbReference>
<dbReference type="Gene3D" id="3.40.50.300">
    <property type="entry name" value="P-loop containing nucleotide triphosphate hydrolases"/>
    <property type="match status" value="1"/>
</dbReference>
<proteinExistence type="predicted"/>
<dbReference type="Proteomes" id="UP001597519">
    <property type="component" value="Unassembled WGS sequence"/>
</dbReference>
<protein>
    <submittedName>
        <fullName evidence="4">ABC transporter ATP-binding protein</fullName>
    </submittedName>
</protein>
<dbReference type="PANTHER" id="PTHR43158:SF2">
    <property type="entry name" value="SKFA PEPTIDE EXPORT ATP-BINDING PROTEIN SKFE"/>
    <property type="match status" value="1"/>
</dbReference>
<dbReference type="EMBL" id="JBHUOQ010000004">
    <property type="protein sequence ID" value="MFD2831286.1"/>
    <property type="molecule type" value="Genomic_DNA"/>
</dbReference>
<dbReference type="GO" id="GO:0005524">
    <property type="term" value="F:ATP binding"/>
    <property type="evidence" value="ECO:0007669"/>
    <property type="project" value="UniProtKB-KW"/>
</dbReference>
<dbReference type="InterPro" id="IPR003439">
    <property type="entry name" value="ABC_transporter-like_ATP-bd"/>
</dbReference>
<dbReference type="InterPro" id="IPR027417">
    <property type="entry name" value="P-loop_NTPase"/>
</dbReference>
<evidence type="ECO:0000313" key="4">
    <source>
        <dbReference type="EMBL" id="MFD2831286.1"/>
    </source>
</evidence>